<reference evidence="2" key="1">
    <citation type="submission" date="2016-11" db="UniProtKB">
        <authorList>
            <consortium name="WormBaseParasite"/>
        </authorList>
    </citation>
    <scope>IDENTIFICATION</scope>
    <source>
        <strain evidence="2">KR3021</strain>
    </source>
</reference>
<evidence type="ECO:0000313" key="2">
    <source>
        <dbReference type="WBParaSite" id="RSKR_0000053700.1"/>
    </source>
</evidence>
<protein>
    <submittedName>
        <fullName evidence="2">Ion_trans domain-containing protein</fullName>
    </submittedName>
</protein>
<name>A0AC35THG7_9BILA</name>
<sequence>MISYYCKGKEQTVAGKRKSSRSLEKTSITSTLSTSATHKTPKHSANLDDDIADMFLTPKRDYPNGNLNKIAAKRSSSSNVENKYWTENACPTPDSFDNGYREDKDVEEGDKGMIYRSPSSLLGLFCNLEHEDRITACDGFINESNEYYWERSGKVFEAIFDFFTTGHFHKPTDICSTRLEMEMEFWKIKKCFFAPCCMETKNEEDDEEYVCDTEYDDDEQNPYSGRNKGCYNSLKKHLYRLVEVPDSTRAAKIIAIISISMVVVSVATMIISTIPEFQKNGTVNGAVNTDAKPVFILEIIEHLCMAWFALEYLLRLFVAPNKFKFIVQPLNVIDIITIVPFYIEAGLSWGEIAGVTNSVITLFDLRGLGLILRAARVMRVTRVFKLARYSSGLKSFGLTVKTSLSELSMLGLFLITAIIFFSTLMFFAEHQEPNTQFRSIPDACWWAVITVTTVGYGDMEIKTTLGKIIASAASVLGILVLAFPITMIVENFSKNYQSETSDFKTVRMRRRMAKAYG</sequence>
<accession>A0AC35THG7</accession>
<proteinExistence type="predicted"/>
<dbReference type="WBParaSite" id="RSKR_0000053700.1">
    <property type="protein sequence ID" value="RSKR_0000053700.1"/>
    <property type="gene ID" value="RSKR_0000053700"/>
</dbReference>
<dbReference type="Proteomes" id="UP000095286">
    <property type="component" value="Unplaced"/>
</dbReference>
<evidence type="ECO:0000313" key="1">
    <source>
        <dbReference type="Proteomes" id="UP000095286"/>
    </source>
</evidence>
<organism evidence="1 2">
    <name type="scientific">Rhabditophanes sp. KR3021</name>
    <dbReference type="NCBI Taxonomy" id="114890"/>
    <lineage>
        <taxon>Eukaryota</taxon>
        <taxon>Metazoa</taxon>
        <taxon>Ecdysozoa</taxon>
        <taxon>Nematoda</taxon>
        <taxon>Chromadorea</taxon>
        <taxon>Rhabditida</taxon>
        <taxon>Tylenchina</taxon>
        <taxon>Panagrolaimomorpha</taxon>
        <taxon>Strongyloidoidea</taxon>
        <taxon>Alloionematidae</taxon>
        <taxon>Rhabditophanes</taxon>
    </lineage>
</organism>